<accession>A0A1G9WRU9</accession>
<evidence type="ECO:0000313" key="2">
    <source>
        <dbReference type="Proteomes" id="UP000183200"/>
    </source>
</evidence>
<sequence length="123" mass="14256">MWSDRYNYYNIQSDEGYTKKVETGIVLQILLKSGYFLQKDHQTLVNAENFPWLEMVLAETEDGSFATSDKKLPYVNLIAVVCTKSAAIDQGVYLKAFLEMAEELNWKLYLEEDDEGNENIEIR</sequence>
<gene>
    <name evidence="1" type="ORF">SAMN05421820_105248</name>
</gene>
<evidence type="ECO:0000313" key="1">
    <source>
        <dbReference type="EMBL" id="SDM86856.1"/>
    </source>
</evidence>
<name>A0A1G9WRU9_9SPHI</name>
<dbReference type="RefSeq" id="WP_074608447.1">
    <property type="nucleotide sequence ID" value="NZ_FNGY01000005.1"/>
</dbReference>
<reference evidence="2" key="1">
    <citation type="submission" date="2016-10" db="EMBL/GenBank/DDBJ databases">
        <authorList>
            <person name="Varghese N."/>
            <person name="Submissions S."/>
        </authorList>
    </citation>
    <scope>NUCLEOTIDE SEQUENCE [LARGE SCALE GENOMIC DNA]</scope>
    <source>
        <strain evidence="2">DSM 19110</strain>
    </source>
</reference>
<protein>
    <submittedName>
        <fullName evidence="1">Uncharacterized protein</fullName>
    </submittedName>
</protein>
<dbReference type="EMBL" id="FNGY01000005">
    <property type="protein sequence ID" value="SDM86856.1"/>
    <property type="molecule type" value="Genomic_DNA"/>
</dbReference>
<dbReference type="OrthoDB" id="673535at2"/>
<organism evidence="1 2">
    <name type="scientific">Pedobacter steynii</name>
    <dbReference type="NCBI Taxonomy" id="430522"/>
    <lineage>
        <taxon>Bacteria</taxon>
        <taxon>Pseudomonadati</taxon>
        <taxon>Bacteroidota</taxon>
        <taxon>Sphingobacteriia</taxon>
        <taxon>Sphingobacteriales</taxon>
        <taxon>Sphingobacteriaceae</taxon>
        <taxon>Pedobacter</taxon>
    </lineage>
</organism>
<proteinExistence type="predicted"/>
<dbReference type="AlphaFoldDB" id="A0A1G9WRU9"/>
<keyword evidence="2" id="KW-1185">Reference proteome</keyword>
<dbReference type="Proteomes" id="UP000183200">
    <property type="component" value="Unassembled WGS sequence"/>
</dbReference>